<keyword evidence="3" id="KW-1185">Reference proteome</keyword>
<dbReference type="InterPro" id="IPR011856">
    <property type="entry name" value="tRNA_endonuc-like_dom_sf"/>
</dbReference>
<reference evidence="2 3" key="1">
    <citation type="submission" date="2012-09" db="EMBL/GenBank/DDBJ databases">
        <title>The Genome Sequence of Sphingobium yanoikuyae ATCC 51230.</title>
        <authorList>
            <consortium name="The Broad Institute Genome Sequencing Platform"/>
            <person name="Earl A."/>
            <person name="Ward D."/>
            <person name="Feldgarden M."/>
            <person name="Gevers D."/>
            <person name="Huys G."/>
            <person name="Walker B."/>
            <person name="Young S.K."/>
            <person name="Zeng Q."/>
            <person name="Gargeya S."/>
            <person name="Fitzgerald M."/>
            <person name="Haas B."/>
            <person name="Abouelleil A."/>
            <person name="Alvarado L."/>
            <person name="Arachchi H.M."/>
            <person name="Berlin A.M."/>
            <person name="Chapman S.B."/>
            <person name="Goldberg J."/>
            <person name="Griggs A."/>
            <person name="Gujja S."/>
            <person name="Hansen M."/>
            <person name="Howarth C."/>
            <person name="Imamovic A."/>
            <person name="Larimer J."/>
            <person name="McCowen C."/>
            <person name="Montmayeur A."/>
            <person name="Murphy C."/>
            <person name="Neiman D."/>
            <person name="Pearson M."/>
            <person name="Priest M."/>
            <person name="Roberts A."/>
            <person name="Saif S."/>
            <person name="Shea T."/>
            <person name="Sisk P."/>
            <person name="Sykes S."/>
            <person name="Wortman J."/>
            <person name="Nusbaum C."/>
            <person name="Birren B."/>
        </authorList>
    </citation>
    <scope>NUCLEOTIDE SEQUENCE [LARGE SCALE GENOMIC DNA]</scope>
    <source>
        <strain evidence="2 3">ATCC 51230</strain>
    </source>
</reference>
<evidence type="ECO:0000313" key="3">
    <source>
        <dbReference type="Proteomes" id="UP000009887"/>
    </source>
</evidence>
<dbReference type="RefSeq" id="WP_004208242.1">
    <property type="nucleotide sequence ID" value="NZ_JH992904.1"/>
</dbReference>
<accession>K9DAG1</accession>
<sequence>MPVYEVNDGTLIAANPTRFYVEGLRERQDIQRMLRDQIAVLGEDLLVLSDEYGGWIDSNRRIDLLCLDPEANLVVVELKRDDAGHMELQAIRYAAMIARMTFAEAVDAHTQYLRRCGQSGEDAEAKLLAYLNWQEAEQEEFGSSVRIILASAAFSKELTTTVLWLREQGLDISCIRLSPYKLGDGRLLLDVQPIIPLPEATQFQTQIGLKRQAEQKAKVERHEVRYEFWQGLLALAAEKTPLHAGRSPSKDNWISASAGLAGFTFVYTIRQRDSQVHLWIDDNQAFFLKLEADRALIEGEFGGDLIWKREEGQRGTLIGALVEGGYRSDREDWPKVQQALVDAMLRLERLLKPRLNQLKQG</sequence>
<dbReference type="GO" id="GO:0003676">
    <property type="term" value="F:nucleic acid binding"/>
    <property type="evidence" value="ECO:0007669"/>
    <property type="project" value="InterPro"/>
</dbReference>
<evidence type="ECO:0000259" key="1">
    <source>
        <dbReference type="Pfam" id="PF14088"/>
    </source>
</evidence>
<feature type="domain" description="DUF4268" evidence="1">
    <location>
        <begin position="224"/>
        <end position="354"/>
    </location>
</feature>
<protein>
    <recommendedName>
        <fullName evidence="1">DUF4268 domain-containing protein</fullName>
    </recommendedName>
</protein>
<dbReference type="Pfam" id="PF14088">
    <property type="entry name" value="DUF4268"/>
    <property type="match status" value="1"/>
</dbReference>
<dbReference type="Proteomes" id="UP000009887">
    <property type="component" value="Unassembled WGS sequence"/>
</dbReference>
<gene>
    <name evidence="2" type="ORF">HMPREF9718_01199</name>
</gene>
<proteinExistence type="predicted"/>
<dbReference type="Gene3D" id="3.40.1350.10">
    <property type="match status" value="1"/>
</dbReference>
<dbReference type="InterPro" id="IPR025364">
    <property type="entry name" value="DUF4268"/>
</dbReference>
<dbReference type="HOGENOM" id="CLU_064448_0_0_5"/>
<evidence type="ECO:0000313" key="2">
    <source>
        <dbReference type="EMBL" id="EKU75847.1"/>
    </source>
</evidence>
<dbReference type="EMBL" id="AGZU01000007">
    <property type="protein sequence ID" value="EKU75847.1"/>
    <property type="molecule type" value="Genomic_DNA"/>
</dbReference>
<dbReference type="PATRIC" id="fig|883163.3.peg.1227"/>
<name>K9DAG1_SPHYA</name>
<comment type="caution">
    <text evidence="2">The sequence shown here is derived from an EMBL/GenBank/DDBJ whole genome shotgun (WGS) entry which is preliminary data.</text>
</comment>
<organism evidence="2 3">
    <name type="scientific">Sphingobium yanoikuyae ATCC 51230</name>
    <dbReference type="NCBI Taxonomy" id="883163"/>
    <lineage>
        <taxon>Bacteria</taxon>
        <taxon>Pseudomonadati</taxon>
        <taxon>Pseudomonadota</taxon>
        <taxon>Alphaproteobacteria</taxon>
        <taxon>Sphingomonadales</taxon>
        <taxon>Sphingomonadaceae</taxon>
        <taxon>Sphingobium</taxon>
    </lineage>
</organism>
<dbReference type="AlphaFoldDB" id="K9DAG1"/>